<evidence type="ECO:0000256" key="1">
    <source>
        <dbReference type="ARBA" id="ARBA00023015"/>
    </source>
</evidence>
<protein>
    <submittedName>
        <fullName evidence="7">TetR/AcrR family transcriptional regulator</fullName>
    </submittedName>
</protein>
<sequence>MRRAEAYDLDDPRAAARPGTATKAKGEARRREILDTAMTLFSGAGFNRVSLADIAAEVGITQAGVLHYFPSKAALLIAVLQEREARNTEDKRAREAEGVRPLDAYVSTLKDNDRRPELVQLFVILAAEATAEGHPGHEWFVQRNIDLTQSMTESVRREIDESKLPPGVDATVIARWVLGIAHGLGAQWVLDPSFDRAGHVELFLNLLEPYLNSPRAQA</sequence>
<reference evidence="7" key="1">
    <citation type="submission" date="2024-04" db="EMBL/GenBank/DDBJ databases">
        <authorList>
            <person name="Roder T."/>
            <person name="Oberhansli S."/>
            <person name="Kreuzer M."/>
        </authorList>
    </citation>
    <scope>NUCLEOTIDE SEQUENCE</scope>
    <source>
        <strain evidence="7">LWS13-1.2</strain>
    </source>
</reference>
<name>A0AAU6S9F9_9MICO</name>
<evidence type="ECO:0000256" key="3">
    <source>
        <dbReference type="ARBA" id="ARBA00023163"/>
    </source>
</evidence>
<dbReference type="InterPro" id="IPR036271">
    <property type="entry name" value="Tet_transcr_reg_TetR-rel_C_sf"/>
</dbReference>
<dbReference type="SUPFAM" id="SSF48498">
    <property type="entry name" value="Tetracyclin repressor-like, C-terminal domain"/>
    <property type="match status" value="1"/>
</dbReference>
<dbReference type="AlphaFoldDB" id="A0AAU6S9F9"/>
<keyword evidence="2 4" id="KW-0238">DNA-binding</keyword>
<dbReference type="Pfam" id="PF00440">
    <property type="entry name" value="TetR_N"/>
    <property type="match status" value="1"/>
</dbReference>
<dbReference type="GO" id="GO:0003700">
    <property type="term" value="F:DNA-binding transcription factor activity"/>
    <property type="evidence" value="ECO:0007669"/>
    <property type="project" value="TreeGrafter"/>
</dbReference>
<dbReference type="Gene3D" id="1.10.357.10">
    <property type="entry name" value="Tetracycline Repressor, domain 2"/>
    <property type="match status" value="1"/>
</dbReference>
<accession>A0AAU6S9F9</accession>
<keyword evidence="3" id="KW-0804">Transcription</keyword>
<dbReference type="PANTHER" id="PTHR30055:SF234">
    <property type="entry name" value="HTH-TYPE TRANSCRIPTIONAL REGULATOR BETI"/>
    <property type="match status" value="1"/>
</dbReference>
<dbReference type="EMBL" id="CP151632">
    <property type="protein sequence ID" value="WZO33564.1"/>
    <property type="molecule type" value="Genomic_DNA"/>
</dbReference>
<feature type="domain" description="HTH tetR-type" evidence="6">
    <location>
        <begin position="27"/>
        <end position="87"/>
    </location>
</feature>
<organism evidence="7">
    <name type="scientific">Microbacterium sp. LWS13-1.2</name>
    <dbReference type="NCBI Taxonomy" id="3135264"/>
    <lineage>
        <taxon>Bacteria</taxon>
        <taxon>Bacillati</taxon>
        <taxon>Actinomycetota</taxon>
        <taxon>Actinomycetes</taxon>
        <taxon>Micrococcales</taxon>
        <taxon>Microbacteriaceae</taxon>
        <taxon>Microbacterium</taxon>
    </lineage>
</organism>
<dbReference type="InterPro" id="IPR001647">
    <property type="entry name" value="HTH_TetR"/>
</dbReference>
<evidence type="ECO:0000259" key="6">
    <source>
        <dbReference type="PROSITE" id="PS50977"/>
    </source>
</evidence>
<proteinExistence type="predicted"/>
<gene>
    <name evidence="7" type="ORF">MRBLWS13_001193</name>
</gene>
<feature type="region of interest" description="Disordered" evidence="5">
    <location>
        <begin position="1"/>
        <end position="25"/>
    </location>
</feature>
<dbReference type="InterPro" id="IPR009057">
    <property type="entry name" value="Homeodomain-like_sf"/>
</dbReference>
<dbReference type="SUPFAM" id="SSF46689">
    <property type="entry name" value="Homeodomain-like"/>
    <property type="match status" value="1"/>
</dbReference>
<dbReference type="InterPro" id="IPR050109">
    <property type="entry name" value="HTH-type_TetR-like_transc_reg"/>
</dbReference>
<dbReference type="RefSeq" id="WP_349428107.1">
    <property type="nucleotide sequence ID" value="NZ_CP151632.1"/>
</dbReference>
<dbReference type="PRINTS" id="PR00455">
    <property type="entry name" value="HTHTETR"/>
</dbReference>
<evidence type="ECO:0000256" key="4">
    <source>
        <dbReference type="PROSITE-ProRule" id="PRU00335"/>
    </source>
</evidence>
<dbReference type="GO" id="GO:0000976">
    <property type="term" value="F:transcription cis-regulatory region binding"/>
    <property type="evidence" value="ECO:0007669"/>
    <property type="project" value="TreeGrafter"/>
</dbReference>
<feature type="compositionally biased region" description="Basic and acidic residues" evidence="5">
    <location>
        <begin position="1"/>
        <end position="14"/>
    </location>
</feature>
<dbReference type="PANTHER" id="PTHR30055">
    <property type="entry name" value="HTH-TYPE TRANSCRIPTIONAL REGULATOR RUTR"/>
    <property type="match status" value="1"/>
</dbReference>
<keyword evidence="1" id="KW-0805">Transcription regulation</keyword>
<dbReference type="PROSITE" id="PS50977">
    <property type="entry name" value="HTH_TETR_2"/>
    <property type="match status" value="1"/>
</dbReference>
<evidence type="ECO:0000313" key="7">
    <source>
        <dbReference type="EMBL" id="WZO33564.1"/>
    </source>
</evidence>
<evidence type="ECO:0000256" key="2">
    <source>
        <dbReference type="ARBA" id="ARBA00023125"/>
    </source>
</evidence>
<evidence type="ECO:0000256" key="5">
    <source>
        <dbReference type="SAM" id="MobiDB-lite"/>
    </source>
</evidence>
<feature type="DNA-binding region" description="H-T-H motif" evidence="4">
    <location>
        <begin position="50"/>
        <end position="69"/>
    </location>
</feature>